<protein>
    <submittedName>
        <fullName evidence="1">14824_t:CDS:1</fullName>
    </submittedName>
</protein>
<gene>
    <name evidence="1" type="ORF">SPELUC_LOCUS10452</name>
</gene>
<dbReference type="EMBL" id="CAJVPW010019474">
    <property type="protein sequence ID" value="CAG8686405.1"/>
    <property type="molecule type" value="Genomic_DNA"/>
</dbReference>
<organism evidence="1 2">
    <name type="scientific">Cetraspora pellucida</name>
    <dbReference type="NCBI Taxonomy" id="1433469"/>
    <lineage>
        <taxon>Eukaryota</taxon>
        <taxon>Fungi</taxon>
        <taxon>Fungi incertae sedis</taxon>
        <taxon>Mucoromycota</taxon>
        <taxon>Glomeromycotina</taxon>
        <taxon>Glomeromycetes</taxon>
        <taxon>Diversisporales</taxon>
        <taxon>Gigasporaceae</taxon>
        <taxon>Cetraspora</taxon>
    </lineage>
</organism>
<accession>A0ACA9P5M6</accession>
<proteinExistence type="predicted"/>
<keyword evidence="2" id="KW-1185">Reference proteome</keyword>
<evidence type="ECO:0000313" key="1">
    <source>
        <dbReference type="EMBL" id="CAG8686405.1"/>
    </source>
</evidence>
<comment type="caution">
    <text evidence="1">The sequence shown here is derived from an EMBL/GenBank/DDBJ whole genome shotgun (WGS) entry which is preliminary data.</text>
</comment>
<evidence type="ECO:0000313" key="2">
    <source>
        <dbReference type="Proteomes" id="UP000789366"/>
    </source>
</evidence>
<dbReference type="Proteomes" id="UP000789366">
    <property type="component" value="Unassembled WGS sequence"/>
</dbReference>
<sequence length="185" mass="21851">MSLRQCKYPEDNPFFLKQNNTTYTYTIISEGFYPPTSIVCCTSSHSHNGIQYKISDNYLVQTKWDRKKSHHIVECEIKYEMNKPVFRIKFEENVQTFVMESKESATDVANKYLQKKNPNMQAKLSGIHVFKLNAKDLEQEYIKKHHSHSFKPFNILSESMKKNILVHFQYKSVQSLKMQLQNSII</sequence>
<name>A0ACA9P5M6_9GLOM</name>
<reference evidence="1" key="1">
    <citation type="submission" date="2021-06" db="EMBL/GenBank/DDBJ databases">
        <authorList>
            <person name="Kallberg Y."/>
            <person name="Tangrot J."/>
            <person name="Rosling A."/>
        </authorList>
    </citation>
    <scope>NUCLEOTIDE SEQUENCE</scope>
    <source>
        <strain evidence="1">28 12/20/2015</strain>
    </source>
</reference>
<feature type="non-terminal residue" evidence="1">
    <location>
        <position position="1"/>
    </location>
</feature>